<reference evidence="1 2" key="1">
    <citation type="submission" date="2024-01" db="EMBL/GenBank/DDBJ databases">
        <title>The complete chloroplast genome sequence of Lithospermum erythrorhizon: insights into the phylogenetic relationship among Boraginaceae species and the maternal lineages of purple gromwells.</title>
        <authorList>
            <person name="Okada T."/>
            <person name="Watanabe K."/>
        </authorList>
    </citation>
    <scope>NUCLEOTIDE SEQUENCE [LARGE SCALE GENOMIC DNA]</scope>
</reference>
<evidence type="ECO:0000313" key="2">
    <source>
        <dbReference type="Proteomes" id="UP001454036"/>
    </source>
</evidence>
<keyword evidence="2" id="KW-1185">Reference proteome</keyword>
<comment type="caution">
    <text evidence="1">The sequence shown here is derived from an EMBL/GenBank/DDBJ whole genome shotgun (WGS) entry which is preliminary data.</text>
</comment>
<evidence type="ECO:0000313" key="1">
    <source>
        <dbReference type="EMBL" id="GAA0140576.1"/>
    </source>
</evidence>
<gene>
    <name evidence="1" type="ORF">LIER_01892</name>
</gene>
<name>A0AAV3NP27_LITER</name>
<dbReference type="AlphaFoldDB" id="A0AAV3NP27"/>
<accession>A0AAV3NP27</accession>
<sequence length="114" mass="13350">MMSLAPHKPPNRDICDEVQRRVHFAREQEIQRQVDQILARDRLLRENKDRLAKEAIRIEEAYVPRESYTTDDPPYTLTYSPLYTRSHSFAPSIVQQTMPRVDSNAAILQELLEA</sequence>
<organism evidence="1 2">
    <name type="scientific">Lithospermum erythrorhizon</name>
    <name type="common">Purple gromwell</name>
    <name type="synonym">Lithospermum officinale var. erythrorhizon</name>
    <dbReference type="NCBI Taxonomy" id="34254"/>
    <lineage>
        <taxon>Eukaryota</taxon>
        <taxon>Viridiplantae</taxon>
        <taxon>Streptophyta</taxon>
        <taxon>Embryophyta</taxon>
        <taxon>Tracheophyta</taxon>
        <taxon>Spermatophyta</taxon>
        <taxon>Magnoliopsida</taxon>
        <taxon>eudicotyledons</taxon>
        <taxon>Gunneridae</taxon>
        <taxon>Pentapetalae</taxon>
        <taxon>asterids</taxon>
        <taxon>lamiids</taxon>
        <taxon>Boraginales</taxon>
        <taxon>Boraginaceae</taxon>
        <taxon>Boraginoideae</taxon>
        <taxon>Lithospermeae</taxon>
        <taxon>Lithospermum</taxon>
    </lineage>
</organism>
<protein>
    <submittedName>
        <fullName evidence="1">Uncharacterized protein</fullName>
    </submittedName>
</protein>
<dbReference type="Proteomes" id="UP001454036">
    <property type="component" value="Unassembled WGS sequence"/>
</dbReference>
<proteinExistence type="predicted"/>
<dbReference type="EMBL" id="BAABME010000196">
    <property type="protein sequence ID" value="GAA0140576.1"/>
    <property type="molecule type" value="Genomic_DNA"/>
</dbReference>